<comment type="subunit">
    <text evidence="1">Forms a heterodimer with UbiU.</text>
</comment>
<proteinExistence type="inferred from homology"/>
<comment type="function">
    <text evidence="1">Required for O(2)-independent ubiquinone (coenzyme Q) biosynthesis. Together with UbiU, is essential for the C6-hydroxylation reaction in the oxygen-independent ubiquinone biosynthesis pathway.</text>
</comment>
<dbReference type="Proteomes" id="UP001163714">
    <property type="component" value="Unassembled WGS sequence"/>
</dbReference>
<keyword evidence="3" id="KW-1185">Reference proteome</keyword>
<comment type="similarity">
    <text evidence="1">Belongs to the peptidase U32 family. UbiV subfamily.</text>
</comment>
<dbReference type="InterPro" id="IPR051454">
    <property type="entry name" value="RNA/ubiquinone_mod_enzymes"/>
</dbReference>
<keyword evidence="1" id="KW-0408">Iron</keyword>
<sequence length="296" mass="33394">MNLSLGPLTYCWNKQATFAYYEAIADTPIDTVYLGEVICSRRRELKYKDYLELARLLSNTGKRVILSTLTLIESASELVELKRIIDNAEFAIEANDMAAVNLALEAVVPFVAGPNLNLYNRASLDIMQKVGMTRFVMPYELSKQWLQQVLAEKSHEFETEVLGYGYIPLAHSARCFTAKHHQKPKLDCQIICQQYPKGILTQTQESQPLLRLNGIQTQSAAKVNLINQMAAMSAMGVNYFRISPSGFDDITLIKQISNRDEIDLTSINLVCPSKECNGYWYGEPGMHLQDNVTDTH</sequence>
<evidence type="ECO:0000313" key="3">
    <source>
        <dbReference type="Proteomes" id="UP001163714"/>
    </source>
</evidence>
<gene>
    <name evidence="1" type="primary">ubiV</name>
    <name evidence="2" type="ORF">OHT75_08775</name>
</gene>
<evidence type="ECO:0000256" key="1">
    <source>
        <dbReference type="HAMAP-Rule" id="MF_02233"/>
    </source>
</evidence>
<comment type="pathway">
    <text evidence="1">Cofactor biosynthesis; ubiquinone biosynthesis.</text>
</comment>
<feature type="binding site" evidence="1">
    <location>
        <position position="188"/>
    </location>
    <ligand>
        <name>[4Fe-4S] cluster</name>
        <dbReference type="ChEBI" id="CHEBI:49883"/>
    </ligand>
</feature>
<dbReference type="EMBL" id="JAPDMX010000023">
    <property type="protein sequence ID" value="MCW3172571.1"/>
    <property type="molecule type" value="Genomic_DNA"/>
</dbReference>
<dbReference type="PANTHER" id="PTHR30217:SF11">
    <property type="entry name" value="UBIQUINONE BIOSYNTHESIS PROTEIN UBIV"/>
    <property type="match status" value="1"/>
</dbReference>
<protein>
    <recommendedName>
        <fullName evidence="1">Ubiquinone biosynthesis protein UbiV</fullName>
    </recommendedName>
</protein>
<keyword evidence="1" id="KW-0004">4Fe-4S</keyword>
<accession>A0ABT3I930</accession>
<evidence type="ECO:0000313" key="2">
    <source>
        <dbReference type="EMBL" id="MCW3172571.1"/>
    </source>
</evidence>
<feature type="binding site" evidence="1">
    <location>
        <position position="192"/>
    </location>
    <ligand>
        <name>[4Fe-4S] cluster</name>
        <dbReference type="ChEBI" id="CHEBI:49883"/>
    </ligand>
</feature>
<name>A0ABT3I930_9GAMM</name>
<dbReference type="HAMAP" id="MF_02233">
    <property type="entry name" value="UbiV"/>
    <property type="match status" value="1"/>
</dbReference>
<reference evidence="2" key="1">
    <citation type="submission" date="2022-10" db="EMBL/GenBank/DDBJ databases">
        <title>Shewanella flava sp. nov, isolated from the estuary of the Fenhe River into the Yellow River.</title>
        <authorList>
            <person name="Li Y."/>
        </authorList>
    </citation>
    <scope>NUCLEOTIDE SEQUENCE</scope>
    <source>
        <strain evidence="2">FYR11-62</strain>
    </source>
</reference>
<dbReference type="Pfam" id="PF01136">
    <property type="entry name" value="Peptidase_U32"/>
    <property type="match status" value="1"/>
</dbReference>
<organism evidence="2 3">
    <name type="scientific">Shewanella subflava</name>
    <dbReference type="NCBI Taxonomy" id="2986476"/>
    <lineage>
        <taxon>Bacteria</taxon>
        <taxon>Pseudomonadati</taxon>
        <taxon>Pseudomonadota</taxon>
        <taxon>Gammaproteobacteria</taxon>
        <taxon>Alteromonadales</taxon>
        <taxon>Shewanellaceae</taxon>
        <taxon>Shewanella</taxon>
    </lineage>
</organism>
<feature type="binding site" evidence="1">
    <location>
        <position position="39"/>
    </location>
    <ligand>
        <name>[4Fe-4S] cluster</name>
        <dbReference type="ChEBI" id="CHEBI:49883"/>
    </ligand>
</feature>
<keyword evidence="1" id="KW-0479">Metal-binding</keyword>
<comment type="cofactor">
    <cofactor evidence="1">
        <name>[4Fe-4S] cluster</name>
        <dbReference type="ChEBI" id="CHEBI:49883"/>
    </cofactor>
</comment>
<feature type="binding site" evidence="1">
    <location>
        <position position="175"/>
    </location>
    <ligand>
        <name>[4Fe-4S] cluster</name>
        <dbReference type="ChEBI" id="CHEBI:49883"/>
    </ligand>
</feature>
<keyword evidence="1" id="KW-0831">Ubiquinone biosynthesis</keyword>
<dbReference type="InterPro" id="IPR043693">
    <property type="entry name" value="UbiV"/>
</dbReference>
<dbReference type="NCBIfam" id="NF011991">
    <property type="entry name" value="PRK15447.1"/>
    <property type="match status" value="1"/>
</dbReference>
<comment type="caution">
    <text evidence="2">The sequence shown here is derived from an EMBL/GenBank/DDBJ whole genome shotgun (WGS) entry which is preliminary data.</text>
</comment>
<dbReference type="RefSeq" id="WP_264726114.1">
    <property type="nucleotide sequence ID" value="NZ_JAPDMX010000023.1"/>
</dbReference>
<dbReference type="InterPro" id="IPR001539">
    <property type="entry name" value="Peptidase_U32"/>
</dbReference>
<dbReference type="PANTHER" id="PTHR30217">
    <property type="entry name" value="PEPTIDASE U32 FAMILY"/>
    <property type="match status" value="1"/>
</dbReference>
<keyword evidence="1" id="KW-0411">Iron-sulfur</keyword>